<organism evidence="1 2">
    <name type="scientific">Sclerotinia borealis (strain F-4128)</name>
    <dbReference type="NCBI Taxonomy" id="1432307"/>
    <lineage>
        <taxon>Eukaryota</taxon>
        <taxon>Fungi</taxon>
        <taxon>Dikarya</taxon>
        <taxon>Ascomycota</taxon>
        <taxon>Pezizomycotina</taxon>
        <taxon>Leotiomycetes</taxon>
        <taxon>Helotiales</taxon>
        <taxon>Sclerotiniaceae</taxon>
        <taxon>Sclerotinia</taxon>
    </lineage>
</organism>
<proteinExistence type="predicted"/>
<protein>
    <submittedName>
        <fullName evidence="1">Uncharacterized protein</fullName>
    </submittedName>
</protein>
<dbReference type="EMBL" id="AYSA01000451">
    <property type="protein sequence ID" value="ESZ91854.1"/>
    <property type="molecule type" value="Genomic_DNA"/>
</dbReference>
<dbReference type="HOGENOM" id="CLU_2484602_0_0_1"/>
<comment type="caution">
    <text evidence="1">The sequence shown here is derived from an EMBL/GenBank/DDBJ whole genome shotgun (WGS) entry which is preliminary data.</text>
</comment>
<dbReference type="Proteomes" id="UP000019487">
    <property type="component" value="Unassembled WGS sequence"/>
</dbReference>
<name>W9CAG9_SCLBF</name>
<evidence type="ECO:0000313" key="2">
    <source>
        <dbReference type="Proteomes" id="UP000019487"/>
    </source>
</evidence>
<gene>
    <name evidence="1" type="ORF">SBOR_7760</name>
</gene>
<reference evidence="1 2" key="1">
    <citation type="journal article" date="2014" name="Genome Announc.">
        <title>Draft genome sequence of Sclerotinia borealis, a psychrophilic plant pathogenic fungus.</title>
        <authorList>
            <person name="Mardanov A.V."/>
            <person name="Beletsky A.V."/>
            <person name="Kadnikov V.V."/>
            <person name="Ignatov A.N."/>
            <person name="Ravin N.V."/>
        </authorList>
    </citation>
    <scope>NUCLEOTIDE SEQUENCE [LARGE SCALE GENOMIC DNA]</scope>
    <source>
        <strain evidence="2">F-4157</strain>
    </source>
</reference>
<keyword evidence="2" id="KW-1185">Reference proteome</keyword>
<evidence type="ECO:0000313" key="1">
    <source>
        <dbReference type="EMBL" id="ESZ91854.1"/>
    </source>
</evidence>
<accession>W9CAG9</accession>
<dbReference type="AlphaFoldDB" id="W9CAG9"/>
<sequence>MLRENWISTRLRTAQAVNAAMAAALRSAQCLHSLEARAAAAGNALALAAVLHNAQTFEEVRFLCRYHNVEFESFLEAEAPQDQGNLC</sequence>